<protein>
    <recommendedName>
        <fullName evidence="1">Type IV secretion system coupling protein TraD DNA-binding domain-containing protein</fullName>
    </recommendedName>
</protein>
<dbReference type="EMBL" id="CP015230">
    <property type="protein sequence ID" value="ANP40203.1"/>
    <property type="molecule type" value="Genomic_DNA"/>
</dbReference>
<dbReference type="OrthoDB" id="9806951at2"/>
<gene>
    <name evidence="2" type="ORF">K529_005430</name>
</gene>
<dbReference type="PANTHER" id="PTHR30121:SF11">
    <property type="entry name" value="AAA+ ATPASE DOMAIN-CONTAINING PROTEIN"/>
    <property type="match status" value="1"/>
</dbReference>
<dbReference type="PANTHER" id="PTHR30121">
    <property type="entry name" value="UNCHARACTERIZED PROTEIN YJGR-RELATED"/>
    <property type="match status" value="1"/>
</dbReference>
<dbReference type="SUPFAM" id="SSF52540">
    <property type="entry name" value="P-loop containing nucleoside triphosphate hydrolases"/>
    <property type="match status" value="1"/>
</dbReference>
<feature type="domain" description="Type IV secretion system coupling protein TraD DNA-binding" evidence="1">
    <location>
        <begin position="199"/>
        <end position="494"/>
    </location>
</feature>
<dbReference type="InterPro" id="IPR051162">
    <property type="entry name" value="T4SS_component"/>
</dbReference>
<reference evidence="2 3" key="1">
    <citation type="journal article" date="2016" name="ISME J.">
        <title>Global occurrence and heterogeneity of the Roseobacter-clade species Ruegeria mobilis.</title>
        <authorList>
            <person name="Sonnenschein E."/>
            <person name="Gram L."/>
        </authorList>
    </citation>
    <scope>NUCLEOTIDE SEQUENCE [LARGE SCALE GENOMIC DNA]</scope>
    <source>
        <strain evidence="2 3">F1926</strain>
    </source>
</reference>
<evidence type="ECO:0000259" key="1">
    <source>
        <dbReference type="Pfam" id="PF10412"/>
    </source>
</evidence>
<organism evidence="2 3">
    <name type="scientific">Tritonibacter mobilis F1926</name>
    <dbReference type="NCBI Taxonomy" id="1265309"/>
    <lineage>
        <taxon>Bacteria</taxon>
        <taxon>Pseudomonadati</taxon>
        <taxon>Pseudomonadota</taxon>
        <taxon>Alphaproteobacteria</taxon>
        <taxon>Rhodobacterales</taxon>
        <taxon>Paracoccaceae</taxon>
        <taxon>Tritonibacter</taxon>
    </lineage>
</organism>
<dbReference type="InterPro" id="IPR019476">
    <property type="entry name" value="T4SS_TraD_DNA-bd"/>
</dbReference>
<dbReference type="RefSeq" id="WP_005624113.1">
    <property type="nucleotide sequence ID" value="NZ_CP015230.1"/>
</dbReference>
<dbReference type="InterPro" id="IPR027417">
    <property type="entry name" value="P-loop_NTPase"/>
</dbReference>
<sequence length="609" mass="68228">MRLEDYQDFGMQELNLELAGADSIGRIRVSESDEVVDHCIQHRLQIVANAIDNIYIEHGNDMGLSAEQKRQLLTFDQYLSTVKGIDSIRSKLADAERDKPYQGRRMGNPTEDKIAARIIENKTGYNPTENWKQADKINEARRKLYSQYDTITLHLARNYNPHIHTPDRKGYLNFISGQDAAFMSALNEALPVYPTLSEIRRHTYITGGSGSGKTELLKQLIHAAYHRCDEATIVIDPHGDLAEQVAHWEMFVDDDRLIYIDPYLEDGHVPAFNPLIVSDGTSMQQREVIAQQLVNAFEQLLKGSGGDSLTVNMRTVLMPCILTLLDQPGSTLADLQRFMNDRLNEDLVALGEQSNRRAIRDFFKYDFAGDPTLRPSKSAISRKLQSLFNTFAFDEVVNSPTRLDLENSIRQGKVILFNLSKGRMGDEASEAFGRLIVAAVQGLALRRADIPEDQRTPINLFIDECQNYIAPATMQILEEARKYGVSMTLAQQVVGRGMSSEMQTVVLNNTNVKAAGRTPEDDKLAKILGKTQADVQALKTGHFWMKVGNGSTFKLEANSDLVGNNISMTPDQWAEIKQQQLGYYRNLNEAAASPPLSEPTPDDGSPMAW</sequence>
<dbReference type="STRING" id="1265309.K529_005430"/>
<evidence type="ECO:0000313" key="3">
    <source>
        <dbReference type="Proteomes" id="UP000013243"/>
    </source>
</evidence>
<evidence type="ECO:0000313" key="2">
    <source>
        <dbReference type="EMBL" id="ANP40203.1"/>
    </source>
</evidence>
<proteinExistence type="predicted"/>
<dbReference type="AlphaFoldDB" id="A0A1B1A0V9"/>
<name>A0A1B1A0V9_9RHOB</name>
<dbReference type="Gene3D" id="3.40.50.300">
    <property type="entry name" value="P-loop containing nucleotide triphosphate hydrolases"/>
    <property type="match status" value="2"/>
</dbReference>
<dbReference type="KEGG" id="rmb:K529_005430"/>
<dbReference type="Proteomes" id="UP000013243">
    <property type="component" value="Chromosome"/>
</dbReference>
<dbReference type="GeneID" id="28249252"/>
<accession>A0A1B1A0V9</accession>
<dbReference type="Pfam" id="PF10412">
    <property type="entry name" value="TrwB_AAD_bind"/>
    <property type="match status" value="1"/>
</dbReference>